<comment type="caution">
    <text evidence="3">The sequence shown here is derived from an EMBL/GenBank/DDBJ whole genome shotgun (WGS) entry which is preliminary data.</text>
</comment>
<dbReference type="GO" id="GO:0005737">
    <property type="term" value="C:cytoplasm"/>
    <property type="evidence" value="ECO:0007669"/>
    <property type="project" value="UniProtKB-ARBA"/>
</dbReference>
<feature type="domain" description="START" evidence="2">
    <location>
        <begin position="40"/>
        <end position="160"/>
    </location>
</feature>
<organism evidence="3 4">
    <name type="scientific">Fluviicoccus keumensis</name>
    <dbReference type="NCBI Taxonomy" id="1435465"/>
    <lineage>
        <taxon>Bacteria</taxon>
        <taxon>Pseudomonadati</taxon>
        <taxon>Pseudomonadota</taxon>
        <taxon>Gammaproteobacteria</taxon>
        <taxon>Moraxellales</taxon>
        <taxon>Moraxellaceae</taxon>
        <taxon>Fluviicoccus</taxon>
    </lineage>
</organism>
<dbReference type="GO" id="GO:0008289">
    <property type="term" value="F:lipid binding"/>
    <property type="evidence" value="ECO:0007669"/>
    <property type="project" value="InterPro"/>
</dbReference>
<keyword evidence="1" id="KW-0732">Signal</keyword>
<dbReference type="InterPro" id="IPR051213">
    <property type="entry name" value="START_lipid_transfer"/>
</dbReference>
<dbReference type="AlphaFoldDB" id="A0A4Q7ZD32"/>
<dbReference type="RefSeq" id="WP_130411389.1">
    <property type="nucleotide sequence ID" value="NZ_SHKX01000010.1"/>
</dbReference>
<evidence type="ECO:0000259" key="2">
    <source>
        <dbReference type="PROSITE" id="PS50848"/>
    </source>
</evidence>
<reference evidence="3 4" key="1">
    <citation type="submission" date="2019-02" db="EMBL/GenBank/DDBJ databases">
        <title>Genomic Encyclopedia of Type Strains, Phase IV (KMG-IV): sequencing the most valuable type-strain genomes for metagenomic binning, comparative biology and taxonomic classification.</title>
        <authorList>
            <person name="Goeker M."/>
        </authorList>
    </citation>
    <scope>NUCLEOTIDE SEQUENCE [LARGE SCALE GENOMIC DNA]</scope>
    <source>
        <strain evidence="3 4">DSM 105135</strain>
    </source>
</reference>
<evidence type="ECO:0000313" key="3">
    <source>
        <dbReference type="EMBL" id="RZU48081.1"/>
    </source>
</evidence>
<name>A0A4Q7ZD32_9GAMM</name>
<keyword evidence="4" id="KW-1185">Reference proteome</keyword>
<dbReference type="SUPFAM" id="SSF55961">
    <property type="entry name" value="Bet v1-like"/>
    <property type="match status" value="1"/>
</dbReference>
<feature type="chain" id="PRO_5020398576" description="START domain-containing protein" evidence="1">
    <location>
        <begin position="24"/>
        <end position="220"/>
    </location>
</feature>
<proteinExistence type="predicted"/>
<dbReference type="EMBL" id="SHKX01000010">
    <property type="protein sequence ID" value="RZU48081.1"/>
    <property type="molecule type" value="Genomic_DNA"/>
</dbReference>
<dbReference type="InterPro" id="IPR023393">
    <property type="entry name" value="START-like_dom_sf"/>
</dbReference>
<dbReference type="PANTHER" id="PTHR19308">
    <property type="entry name" value="PHOSPHATIDYLCHOLINE TRANSFER PROTEIN"/>
    <property type="match status" value="1"/>
</dbReference>
<dbReference type="OrthoDB" id="5734556at2"/>
<evidence type="ECO:0000256" key="1">
    <source>
        <dbReference type="SAM" id="SignalP"/>
    </source>
</evidence>
<sequence length="220" mass="24348">MKRIAIISFLIMGVLAGGSAAQAQDDNDLASLQDKVGREWQLIKQSSKPEIRSWVKREDGHQIRSFRIEATLNGTLEAFLQTALDAENYGRWHWQILESRTLKRISAQESIVYLKHKAPYSLPDRDVVVRVQVKSSSPGEAVLSVEALPNYIPATPGVVRMPAENMTVKVSVRPGRQLAVEAEGFFDPGGQAPDWAANFVQRSAPYNILLGLQRVLSLAG</sequence>
<dbReference type="InterPro" id="IPR002913">
    <property type="entry name" value="START_lipid-bd_dom"/>
</dbReference>
<dbReference type="Gene3D" id="3.30.530.20">
    <property type="match status" value="1"/>
</dbReference>
<accession>A0A4Q7ZD32</accession>
<feature type="signal peptide" evidence="1">
    <location>
        <begin position="1"/>
        <end position="23"/>
    </location>
</feature>
<dbReference type="PANTHER" id="PTHR19308:SF39">
    <property type="entry name" value="PHOSPHATIDYLCHOLINE TRANSFER PROTEIN"/>
    <property type="match status" value="1"/>
</dbReference>
<protein>
    <recommendedName>
        <fullName evidence="2">START domain-containing protein</fullName>
    </recommendedName>
</protein>
<dbReference type="PROSITE" id="PS50848">
    <property type="entry name" value="START"/>
    <property type="match status" value="1"/>
</dbReference>
<gene>
    <name evidence="3" type="ORF">EV700_1053</name>
</gene>
<dbReference type="Proteomes" id="UP000292423">
    <property type="component" value="Unassembled WGS sequence"/>
</dbReference>
<evidence type="ECO:0000313" key="4">
    <source>
        <dbReference type="Proteomes" id="UP000292423"/>
    </source>
</evidence>